<evidence type="ECO:0000313" key="2">
    <source>
        <dbReference type="Proteomes" id="UP001058860"/>
    </source>
</evidence>
<keyword evidence="2" id="KW-1185">Reference proteome</keyword>
<protein>
    <submittedName>
        <fullName evidence="1">Uncharacterized protein</fullName>
    </submittedName>
</protein>
<dbReference type="EMBL" id="CP088295">
    <property type="protein sequence ID" value="UUY02807.1"/>
    <property type="molecule type" value="Genomic_DNA"/>
</dbReference>
<dbReference type="RefSeq" id="WP_353863329.1">
    <property type="nucleotide sequence ID" value="NZ_CP088295.1"/>
</dbReference>
<name>A0ABY5PDV4_9ACTN</name>
<accession>A0ABY5PDV4</accession>
<evidence type="ECO:0000313" key="1">
    <source>
        <dbReference type="EMBL" id="UUY02807.1"/>
    </source>
</evidence>
<gene>
    <name evidence="1" type="ORF">LRS13_19275</name>
</gene>
<organism evidence="1 2">
    <name type="scientific">Svornostia abyssi</name>
    <dbReference type="NCBI Taxonomy" id="2898438"/>
    <lineage>
        <taxon>Bacteria</taxon>
        <taxon>Bacillati</taxon>
        <taxon>Actinomycetota</taxon>
        <taxon>Thermoleophilia</taxon>
        <taxon>Solirubrobacterales</taxon>
        <taxon>Baekduiaceae</taxon>
        <taxon>Svornostia</taxon>
    </lineage>
</organism>
<sequence length="312" mass="32896">MTAVPLDRPRAPRSAADAALYESHYLKATDPAGGRAVWIRQTALKRPGAPARGTVWATVFDTTAGAPVARRETFDDPVQDPGPQAWARFGGAEIGPGAARGALDPVTWNLTWRVDAEPGPYLPSAALYDRPFPKSNGIALVPAGRFDGTLEVAGETWDLVGWPGMAGHNWGADHAAHWVWIHAAGLPDRGGAGWIDLILARVKVGPVLTPWIVSGAMCVDLVRQRLGGPTARFRGFAADIADDRVDVRLPGGVRVEVAGDPGCTVAWDYAAPHGPGRDVRNCSVADGTLTLPDGRALTLPGGWALELGRPAA</sequence>
<proteinExistence type="predicted"/>
<dbReference type="SUPFAM" id="SSF159245">
    <property type="entry name" value="AttH-like"/>
    <property type="match status" value="1"/>
</dbReference>
<dbReference type="Proteomes" id="UP001058860">
    <property type="component" value="Chromosome"/>
</dbReference>
<reference evidence="2" key="1">
    <citation type="submission" date="2021-11" db="EMBL/GenBank/DDBJ databases">
        <title>Cultivation dependent microbiological survey of springs from the worlds oldest radium mine currently devoted to the extraction of radon-saturated water.</title>
        <authorList>
            <person name="Kapinusova G."/>
            <person name="Smrhova T."/>
            <person name="Strejcek M."/>
            <person name="Suman J."/>
            <person name="Jani K."/>
            <person name="Pajer P."/>
            <person name="Uhlik O."/>
        </authorList>
    </citation>
    <scope>NUCLEOTIDE SEQUENCE [LARGE SCALE GENOMIC DNA]</scope>
    <source>
        <strain evidence="2">J379</strain>
    </source>
</reference>